<accession>A0A542YRG7</accession>
<proteinExistence type="inferred from homology"/>
<name>A0A542YRG7_9MICO</name>
<dbReference type="OrthoDB" id="7849865at2"/>
<dbReference type="SUPFAM" id="SSF46955">
    <property type="entry name" value="Putative DNA-binding domain"/>
    <property type="match status" value="1"/>
</dbReference>
<keyword evidence="8 12" id="KW-0238">DNA-binding</keyword>
<comment type="caution">
    <text evidence="12">The sequence shown here is derived from an EMBL/GenBank/DDBJ whole genome shotgun (WGS) entry which is preliminary data.</text>
</comment>
<dbReference type="InterPro" id="IPR009061">
    <property type="entry name" value="DNA-bd_dom_put_sf"/>
</dbReference>
<evidence type="ECO:0000256" key="3">
    <source>
        <dbReference type="ARBA" id="ARBA00022490"/>
    </source>
</evidence>
<organism evidence="12 13">
    <name type="scientific">Ornithinicoccus hortensis</name>
    <dbReference type="NCBI Taxonomy" id="82346"/>
    <lineage>
        <taxon>Bacteria</taxon>
        <taxon>Bacillati</taxon>
        <taxon>Actinomycetota</taxon>
        <taxon>Actinomycetes</taxon>
        <taxon>Micrococcales</taxon>
        <taxon>Intrasporangiaceae</taxon>
        <taxon>Ornithinicoccus</taxon>
    </lineage>
</organism>
<dbReference type="Pfam" id="PF02767">
    <property type="entry name" value="DNA_pol3_beta_2"/>
    <property type="match status" value="1"/>
</dbReference>
<dbReference type="PROSITE" id="PS00552">
    <property type="entry name" value="HTH_MERR_1"/>
    <property type="match status" value="1"/>
</dbReference>
<keyword evidence="13" id="KW-1185">Reference proteome</keyword>
<dbReference type="SMART" id="SM00422">
    <property type="entry name" value="HTH_MERR"/>
    <property type="match status" value="1"/>
</dbReference>
<dbReference type="AlphaFoldDB" id="A0A542YRG7"/>
<dbReference type="GO" id="GO:0003887">
    <property type="term" value="F:DNA-directed DNA polymerase activity"/>
    <property type="evidence" value="ECO:0007669"/>
    <property type="project" value="UniProtKB-KW"/>
</dbReference>
<feature type="compositionally biased region" description="Basic and acidic residues" evidence="10">
    <location>
        <begin position="1"/>
        <end position="18"/>
    </location>
</feature>
<evidence type="ECO:0000313" key="13">
    <source>
        <dbReference type="Proteomes" id="UP000319516"/>
    </source>
</evidence>
<dbReference type="InterPro" id="IPR000551">
    <property type="entry name" value="MerR-type_HTH_dom"/>
</dbReference>
<evidence type="ECO:0000256" key="2">
    <source>
        <dbReference type="ARBA" id="ARBA00010752"/>
    </source>
</evidence>
<comment type="similarity">
    <text evidence="2">Belongs to the beta sliding clamp family.</text>
</comment>
<dbReference type="InterPro" id="IPR022637">
    <property type="entry name" value="DNA_polIII_beta_cen"/>
</dbReference>
<dbReference type="GO" id="GO:0008408">
    <property type="term" value="F:3'-5' exonuclease activity"/>
    <property type="evidence" value="ECO:0007669"/>
    <property type="project" value="InterPro"/>
</dbReference>
<keyword evidence="6" id="KW-0235">DNA replication</keyword>
<dbReference type="GO" id="GO:0009360">
    <property type="term" value="C:DNA polymerase III complex"/>
    <property type="evidence" value="ECO:0007669"/>
    <property type="project" value="InterPro"/>
</dbReference>
<keyword evidence="9" id="KW-0175">Coiled coil</keyword>
<dbReference type="PROSITE" id="PS50937">
    <property type="entry name" value="HTH_MERR_2"/>
    <property type="match status" value="1"/>
</dbReference>
<evidence type="ECO:0000256" key="6">
    <source>
        <dbReference type="ARBA" id="ARBA00022705"/>
    </source>
</evidence>
<dbReference type="Gene3D" id="3.10.150.10">
    <property type="entry name" value="DNA Polymerase III, subunit A, domain 2"/>
    <property type="match status" value="1"/>
</dbReference>
<evidence type="ECO:0000256" key="5">
    <source>
        <dbReference type="ARBA" id="ARBA00022695"/>
    </source>
</evidence>
<dbReference type="RefSeq" id="WP_141784773.1">
    <property type="nucleotide sequence ID" value="NZ_BAAAIK010000002.1"/>
</dbReference>
<dbReference type="InterPro" id="IPR046938">
    <property type="entry name" value="DNA_clamp_sf"/>
</dbReference>
<dbReference type="Gene3D" id="1.10.1660.10">
    <property type="match status" value="1"/>
</dbReference>
<dbReference type="GO" id="GO:0006271">
    <property type="term" value="P:DNA strand elongation involved in DNA replication"/>
    <property type="evidence" value="ECO:0007669"/>
    <property type="project" value="TreeGrafter"/>
</dbReference>
<keyword evidence="3" id="KW-0963">Cytoplasm</keyword>
<reference evidence="12 13" key="1">
    <citation type="submission" date="2019-06" db="EMBL/GenBank/DDBJ databases">
        <title>Sequencing the genomes of 1000 actinobacteria strains.</title>
        <authorList>
            <person name="Klenk H.-P."/>
        </authorList>
    </citation>
    <scope>NUCLEOTIDE SEQUENCE [LARGE SCALE GENOMIC DNA]</scope>
    <source>
        <strain evidence="12 13">DSM 12335</strain>
    </source>
</reference>
<evidence type="ECO:0000313" key="12">
    <source>
        <dbReference type="EMBL" id="TQL50671.1"/>
    </source>
</evidence>
<evidence type="ECO:0000256" key="1">
    <source>
        <dbReference type="ARBA" id="ARBA00004496"/>
    </source>
</evidence>
<dbReference type="PANTHER" id="PTHR30478">
    <property type="entry name" value="DNA POLYMERASE III SUBUNIT BETA"/>
    <property type="match status" value="1"/>
</dbReference>
<dbReference type="SUPFAM" id="SSF55979">
    <property type="entry name" value="DNA clamp"/>
    <property type="match status" value="1"/>
</dbReference>
<dbReference type="GO" id="GO:0006355">
    <property type="term" value="P:regulation of DNA-templated transcription"/>
    <property type="evidence" value="ECO:0007669"/>
    <property type="project" value="InterPro"/>
</dbReference>
<protein>
    <submittedName>
        <fullName evidence="12">DNA-binding transcriptional MerR regulator</fullName>
    </submittedName>
</protein>
<feature type="region of interest" description="Disordered" evidence="10">
    <location>
        <begin position="1"/>
        <end position="22"/>
    </location>
</feature>
<dbReference type="Proteomes" id="UP000319516">
    <property type="component" value="Unassembled WGS sequence"/>
</dbReference>
<dbReference type="Pfam" id="PF00376">
    <property type="entry name" value="MerR"/>
    <property type="match status" value="1"/>
</dbReference>
<dbReference type="GO" id="GO:0005737">
    <property type="term" value="C:cytoplasm"/>
    <property type="evidence" value="ECO:0007669"/>
    <property type="project" value="UniProtKB-SubCell"/>
</dbReference>
<evidence type="ECO:0000256" key="9">
    <source>
        <dbReference type="SAM" id="Coils"/>
    </source>
</evidence>
<keyword evidence="4" id="KW-0808">Transferase</keyword>
<feature type="domain" description="HTH merR-type" evidence="11">
    <location>
        <begin position="24"/>
        <end position="94"/>
    </location>
</feature>
<dbReference type="PANTHER" id="PTHR30478:SF0">
    <property type="entry name" value="BETA SLIDING CLAMP"/>
    <property type="match status" value="1"/>
</dbReference>
<evidence type="ECO:0000256" key="10">
    <source>
        <dbReference type="SAM" id="MobiDB-lite"/>
    </source>
</evidence>
<dbReference type="EMBL" id="VFOP01000001">
    <property type="protein sequence ID" value="TQL50671.1"/>
    <property type="molecule type" value="Genomic_DNA"/>
</dbReference>
<feature type="coiled-coil region" evidence="9">
    <location>
        <begin position="109"/>
        <end position="136"/>
    </location>
</feature>
<evidence type="ECO:0000256" key="4">
    <source>
        <dbReference type="ARBA" id="ARBA00022679"/>
    </source>
</evidence>
<dbReference type="GO" id="GO:0003677">
    <property type="term" value="F:DNA binding"/>
    <property type="evidence" value="ECO:0007669"/>
    <property type="project" value="UniProtKB-KW"/>
</dbReference>
<evidence type="ECO:0000256" key="7">
    <source>
        <dbReference type="ARBA" id="ARBA00022932"/>
    </source>
</evidence>
<dbReference type="InterPro" id="IPR001001">
    <property type="entry name" value="DNA_polIII_beta"/>
</dbReference>
<gene>
    <name evidence="12" type="ORF">FB467_1784</name>
</gene>
<sequence>MHHDPDTTPFEGPDHDPAEPAPALLGIGALSRASGLSVSALRFYDREGVLVPADVDGATGYRRYHPDQVRPARLLAGMRRIQVPVPEMVAVLESLGDGEAVSELLDLHLARLEQGLADARREVTRLRELAQQDTRTPRTLHLDGAALHTALAAVRYAAGEDPQFPVLSAVLLDRDADGVRLVATDRYRLAVALVGAAAGGGPVQVLLPLPLVDEVLADGPTGTTLEVTADSGRVTIAASTARGTGPRYAGREPEGDYPDIRRVLDSGVPRTAEVPVEDLRATLAGRAETGPDRVYVSPAGSPEDTDRLLVDRGFLWDALDRVRDGHVVLPLGGAIAPLLIRSADASRLGLVMPVREEP</sequence>
<comment type="subcellular location">
    <subcellularLocation>
        <location evidence="1">Cytoplasm</location>
    </subcellularLocation>
</comment>
<keyword evidence="7" id="KW-0239">DNA-directed DNA polymerase</keyword>
<evidence type="ECO:0000259" key="11">
    <source>
        <dbReference type="PROSITE" id="PS50937"/>
    </source>
</evidence>
<evidence type="ECO:0000256" key="8">
    <source>
        <dbReference type="ARBA" id="ARBA00023125"/>
    </source>
</evidence>
<keyword evidence="5" id="KW-0548">Nucleotidyltransferase</keyword>